<sequence>MAVADWFLTDERPWTEGNSVVPLVHGEEYFAELHRCLEQTRQGDLVLFTDWRGDPDERLTDDDDSSVGAVLCRAARRGVDVRGLIWRSHLDKLAFSAEANRHLGDEIEAAGGECLLDMRVRTGGSHHQKFVVLRHPGRPELDVAFVGGIDLCHSRRDTAEHLGDPQPVDMAAVYGPTPPWHDAAVALRGPAVADVERVFRERWDDPQPLTRNPARWLSERLHRDDRHADRLPDPLPAPAPAGSLPVQLLRTYPYRLRGYPFAPQGERTVAAGYEKVLARAERIVYVEDQYLWSAEVARSFATALRRSPELRVVAVLPRYPDQDGRFSKPPNLYGREQALRIIQEAAGDRFSVYGLENRHGTPVYVHAKVCVVDDAWATVGSDNFNRRSWTHDSELSAAVVDEDYARSLRLRLMAEHLDATDAERAALADPVAAYEALRRSAQRLEAWYAGGRRSERPQGRLRPLADPPLSAATRLWAQWAYRVVYDPDGRQFSRRIASRRSSSM</sequence>
<dbReference type="SMART" id="SM00155">
    <property type="entry name" value="PLDc"/>
    <property type="match status" value="2"/>
</dbReference>
<dbReference type="InterPro" id="IPR025202">
    <property type="entry name" value="PLD-like_dom"/>
</dbReference>
<keyword evidence="2" id="KW-0677">Repeat</keyword>
<dbReference type="Pfam" id="PF13091">
    <property type="entry name" value="PLDc_2"/>
    <property type="match status" value="1"/>
</dbReference>
<evidence type="ECO:0000313" key="6">
    <source>
        <dbReference type="EMBL" id="RKS80728.1"/>
    </source>
</evidence>
<dbReference type="RefSeq" id="WP_231121276.1">
    <property type="nucleotide sequence ID" value="NZ_RBWV01000002.1"/>
</dbReference>
<comment type="caution">
    <text evidence="6">The sequence shown here is derived from an EMBL/GenBank/DDBJ whole genome shotgun (WGS) entry which is preliminary data.</text>
</comment>
<dbReference type="EMBL" id="RBWV01000002">
    <property type="protein sequence ID" value="RKS80728.1"/>
    <property type="molecule type" value="Genomic_DNA"/>
</dbReference>
<dbReference type="SUPFAM" id="SSF56024">
    <property type="entry name" value="Phospholipase D/nuclease"/>
    <property type="match status" value="2"/>
</dbReference>
<evidence type="ECO:0000256" key="4">
    <source>
        <dbReference type="ARBA" id="ARBA00023098"/>
    </source>
</evidence>
<evidence type="ECO:0000256" key="3">
    <source>
        <dbReference type="ARBA" id="ARBA00022801"/>
    </source>
</evidence>
<proteinExistence type="predicted"/>
<accession>A0A420XV78</accession>
<dbReference type="PROSITE" id="PS50035">
    <property type="entry name" value="PLD"/>
    <property type="match status" value="2"/>
</dbReference>
<dbReference type="PANTHER" id="PTHR18896:SF76">
    <property type="entry name" value="PHOSPHOLIPASE"/>
    <property type="match status" value="1"/>
</dbReference>
<dbReference type="Proteomes" id="UP000281955">
    <property type="component" value="Unassembled WGS sequence"/>
</dbReference>
<organism evidence="6 7">
    <name type="scientific">Motilibacter peucedani</name>
    <dbReference type="NCBI Taxonomy" id="598650"/>
    <lineage>
        <taxon>Bacteria</taxon>
        <taxon>Bacillati</taxon>
        <taxon>Actinomycetota</taxon>
        <taxon>Actinomycetes</taxon>
        <taxon>Motilibacterales</taxon>
        <taxon>Motilibacteraceae</taxon>
        <taxon>Motilibacter</taxon>
    </lineage>
</organism>
<dbReference type="InParanoid" id="A0A420XV78"/>
<keyword evidence="4" id="KW-0443">Lipid metabolism</keyword>
<evidence type="ECO:0000256" key="2">
    <source>
        <dbReference type="ARBA" id="ARBA00022737"/>
    </source>
</evidence>
<feature type="domain" description="PLD phosphodiesterase" evidence="5">
    <location>
        <begin position="361"/>
        <end position="388"/>
    </location>
</feature>
<reference evidence="6 7" key="1">
    <citation type="submission" date="2018-10" db="EMBL/GenBank/DDBJ databases">
        <title>Genomic Encyclopedia of Archaeal and Bacterial Type Strains, Phase II (KMG-II): from individual species to whole genera.</title>
        <authorList>
            <person name="Goeker M."/>
        </authorList>
    </citation>
    <scope>NUCLEOTIDE SEQUENCE [LARGE SCALE GENOMIC DNA]</scope>
    <source>
        <strain evidence="6 7">RP-AC37</strain>
    </source>
</reference>
<comment type="catalytic activity">
    <reaction evidence="1">
        <text>a 1,2-diacyl-sn-glycero-3-phosphocholine + H2O = a 1,2-diacyl-sn-glycero-3-phosphate + choline + H(+)</text>
        <dbReference type="Rhea" id="RHEA:14445"/>
        <dbReference type="ChEBI" id="CHEBI:15354"/>
        <dbReference type="ChEBI" id="CHEBI:15377"/>
        <dbReference type="ChEBI" id="CHEBI:15378"/>
        <dbReference type="ChEBI" id="CHEBI:57643"/>
        <dbReference type="ChEBI" id="CHEBI:58608"/>
        <dbReference type="EC" id="3.1.4.4"/>
    </reaction>
</comment>
<dbReference type="Gene3D" id="3.30.870.10">
    <property type="entry name" value="Endonuclease Chain A"/>
    <property type="match status" value="2"/>
</dbReference>
<dbReference type="PANTHER" id="PTHR18896">
    <property type="entry name" value="PHOSPHOLIPASE D"/>
    <property type="match status" value="1"/>
</dbReference>
<keyword evidence="3" id="KW-0378">Hydrolase</keyword>
<dbReference type="InterPro" id="IPR015679">
    <property type="entry name" value="PLipase_D_fam"/>
</dbReference>
<evidence type="ECO:0000256" key="1">
    <source>
        <dbReference type="ARBA" id="ARBA00000798"/>
    </source>
</evidence>
<dbReference type="GO" id="GO:0009395">
    <property type="term" value="P:phospholipid catabolic process"/>
    <property type="evidence" value="ECO:0007669"/>
    <property type="project" value="TreeGrafter"/>
</dbReference>
<dbReference type="GO" id="GO:0004630">
    <property type="term" value="F:phospholipase D activity"/>
    <property type="evidence" value="ECO:0007669"/>
    <property type="project" value="UniProtKB-EC"/>
</dbReference>
<gene>
    <name evidence="6" type="ORF">CLV35_0195</name>
</gene>
<evidence type="ECO:0000313" key="7">
    <source>
        <dbReference type="Proteomes" id="UP000281955"/>
    </source>
</evidence>
<evidence type="ECO:0000259" key="5">
    <source>
        <dbReference type="PROSITE" id="PS50035"/>
    </source>
</evidence>
<dbReference type="InterPro" id="IPR001736">
    <property type="entry name" value="PLipase_D/transphosphatidylase"/>
</dbReference>
<name>A0A420XV78_9ACTN</name>
<keyword evidence="7" id="KW-1185">Reference proteome</keyword>
<protein>
    <submittedName>
        <fullName evidence="6">Phosphatidylserine/phosphatidylglycerophosphate/ cardiolipin synthase-like enzyme</fullName>
    </submittedName>
</protein>
<dbReference type="AlphaFoldDB" id="A0A420XV78"/>
<feature type="domain" description="PLD phosphodiesterase" evidence="5">
    <location>
        <begin position="122"/>
        <end position="155"/>
    </location>
</feature>
<dbReference type="CDD" id="cd09105">
    <property type="entry name" value="PLDc_vPLD1_2_like_2"/>
    <property type="match status" value="1"/>
</dbReference>